<keyword evidence="3" id="KW-0520">NAD</keyword>
<dbReference type="GO" id="GO:0051287">
    <property type="term" value="F:NAD binding"/>
    <property type="evidence" value="ECO:0007669"/>
    <property type="project" value="InterPro"/>
</dbReference>
<keyword evidence="8" id="KW-1185">Reference proteome</keyword>
<dbReference type="SUPFAM" id="SSF51735">
    <property type="entry name" value="NAD(P)-binding Rossmann-fold domains"/>
    <property type="match status" value="1"/>
</dbReference>
<accession>A0AAU4K8I8</accession>
<dbReference type="Pfam" id="PF00389">
    <property type="entry name" value="2-Hacid_dh"/>
    <property type="match status" value="1"/>
</dbReference>
<dbReference type="InterPro" id="IPR036291">
    <property type="entry name" value="NAD(P)-bd_dom_sf"/>
</dbReference>
<evidence type="ECO:0000259" key="5">
    <source>
        <dbReference type="Pfam" id="PF00389"/>
    </source>
</evidence>
<dbReference type="InterPro" id="IPR006140">
    <property type="entry name" value="D-isomer_DH_NAD-bd"/>
</dbReference>
<evidence type="ECO:0000313" key="7">
    <source>
        <dbReference type="EMBL" id="WUM22349.1"/>
    </source>
</evidence>
<evidence type="ECO:0000313" key="8">
    <source>
        <dbReference type="Proteomes" id="UP001432128"/>
    </source>
</evidence>
<gene>
    <name evidence="7" type="ORF">OG579_09865</name>
</gene>
<dbReference type="KEGG" id="whr:OG579_09865"/>
<reference evidence="7 8" key="1">
    <citation type="submission" date="2022-10" db="EMBL/GenBank/DDBJ databases">
        <title>The complete genomes of actinobacterial strains from the NBC collection.</title>
        <authorList>
            <person name="Joergensen T.S."/>
            <person name="Alvarez Arevalo M."/>
            <person name="Sterndorff E.B."/>
            <person name="Faurdal D."/>
            <person name="Vuksanovic O."/>
            <person name="Mourched A.-S."/>
            <person name="Charusanti P."/>
            <person name="Shaw S."/>
            <person name="Blin K."/>
            <person name="Weber T."/>
        </authorList>
    </citation>
    <scope>NUCLEOTIDE SEQUENCE [LARGE SCALE GENOMIC DNA]</scope>
    <source>
        <strain evidence="7 8">NBC_00319</strain>
    </source>
</reference>
<evidence type="ECO:0000259" key="6">
    <source>
        <dbReference type="Pfam" id="PF02826"/>
    </source>
</evidence>
<dbReference type="CDD" id="cd05300">
    <property type="entry name" value="2-Hacid_dh_1"/>
    <property type="match status" value="1"/>
</dbReference>
<dbReference type="GO" id="GO:0016616">
    <property type="term" value="F:oxidoreductase activity, acting on the CH-OH group of donors, NAD or NADP as acceptor"/>
    <property type="evidence" value="ECO:0007669"/>
    <property type="project" value="InterPro"/>
</dbReference>
<dbReference type="EMBL" id="CP108021">
    <property type="protein sequence ID" value="WUM22349.1"/>
    <property type="molecule type" value="Genomic_DNA"/>
</dbReference>
<keyword evidence="2 4" id="KW-0560">Oxidoreductase</keyword>
<evidence type="ECO:0000256" key="2">
    <source>
        <dbReference type="ARBA" id="ARBA00023002"/>
    </source>
</evidence>
<dbReference type="AlphaFoldDB" id="A0AAU4K8I8"/>
<comment type="similarity">
    <text evidence="1 4">Belongs to the D-isomer specific 2-hydroxyacid dehydrogenase family.</text>
</comment>
<evidence type="ECO:0000256" key="1">
    <source>
        <dbReference type="ARBA" id="ARBA00005854"/>
    </source>
</evidence>
<organism evidence="7 8">
    <name type="scientific">Williamsia herbipolensis</name>
    <dbReference type="NCBI Taxonomy" id="1603258"/>
    <lineage>
        <taxon>Bacteria</taxon>
        <taxon>Bacillati</taxon>
        <taxon>Actinomycetota</taxon>
        <taxon>Actinomycetes</taxon>
        <taxon>Mycobacteriales</taxon>
        <taxon>Nocardiaceae</taxon>
        <taxon>Williamsia</taxon>
    </lineage>
</organism>
<feature type="domain" description="D-isomer specific 2-hydroxyacid dehydrogenase NAD-binding" evidence="6">
    <location>
        <begin position="106"/>
        <end position="279"/>
    </location>
</feature>
<dbReference type="PANTHER" id="PTHR43333:SF1">
    <property type="entry name" value="D-ISOMER SPECIFIC 2-HYDROXYACID DEHYDROGENASE NAD-BINDING DOMAIN-CONTAINING PROTEIN"/>
    <property type="match status" value="1"/>
</dbReference>
<proteinExistence type="inferred from homology"/>
<evidence type="ECO:0000256" key="4">
    <source>
        <dbReference type="RuleBase" id="RU003719"/>
    </source>
</evidence>
<dbReference type="Gene3D" id="3.40.50.720">
    <property type="entry name" value="NAD(P)-binding Rossmann-like Domain"/>
    <property type="match status" value="2"/>
</dbReference>
<name>A0AAU4K8I8_9NOCA</name>
<sequence>MRVAVLTRDGLADPHNLDAIAELAQVRLCTADDLADAVAGADVLMLWDYFSAALREAWPHAEALRWIHVCAAGVDAMLFDELRTSDVVMTNARGVFDGPIAEFVLASILARDKSLHESRALQREHRWVWRETRRTTGSSALVIGTGAIGRAVARLLRAVGLQVTGAGRTARTDDPDFGTVIATDDLAEHVGAFDNVVAIAPLTEQTAGLVDARVLAAMKPSAHLINVGRGQLVVEADLIEALRDGTIAAASLDVVETEPLPADSPLWDLDQVAISAHMSGDVVGWRDELADQFLAHLRRYAAGQAPDHPVDKERGYVR</sequence>
<dbReference type="Proteomes" id="UP001432128">
    <property type="component" value="Chromosome"/>
</dbReference>
<evidence type="ECO:0000256" key="3">
    <source>
        <dbReference type="ARBA" id="ARBA00023027"/>
    </source>
</evidence>
<dbReference type="PANTHER" id="PTHR43333">
    <property type="entry name" value="2-HACID_DH_C DOMAIN-CONTAINING PROTEIN"/>
    <property type="match status" value="1"/>
</dbReference>
<feature type="domain" description="D-isomer specific 2-hydroxyacid dehydrogenase catalytic" evidence="5">
    <location>
        <begin position="27"/>
        <end position="310"/>
    </location>
</feature>
<protein>
    <submittedName>
        <fullName evidence="7">D-2-hydroxyacid dehydrogenase</fullName>
    </submittedName>
</protein>
<dbReference type="InterPro" id="IPR006139">
    <property type="entry name" value="D-isomer_2_OHA_DH_cat_dom"/>
</dbReference>
<dbReference type="SUPFAM" id="SSF52283">
    <property type="entry name" value="Formate/glycerate dehydrogenase catalytic domain-like"/>
    <property type="match status" value="1"/>
</dbReference>
<dbReference type="Pfam" id="PF02826">
    <property type="entry name" value="2-Hacid_dh_C"/>
    <property type="match status" value="1"/>
</dbReference>